<feature type="compositionally biased region" description="Basic residues" evidence="1">
    <location>
        <begin position="47"/>
        <end position="70"/>
    </location>
</feature>
<proteinExistence type="predicted"/>
<feature type="compositionally biased region" description="Acidic residues" evidence="1">
    <location>
        <begin position="100"/>
        <end position="109"/>
    </location>
</feature>
<dbReference type="Proteomes" id="UP001567538">
    <property type="component" value="Unassembled WGS sequence"/>
</dbReference>
<evidence type="ECO:0000256" key="1">
    <source>
        <dbReference type="SAM" id="MobiDB-lite"/>
    </source>
</evidence>
<protein>
    <submittedName>
        <fullName evidence="3">Uncharacterized protein</fullName>
    </submittedName>
</protein>
<organism evidence="3 4">
    <name type="scientific">Salvia divinorum</name>
    <name type="common">Maria pastora</name>
    <name type="synonym">Diviner's sage</name>
    <dbReference type="NCBI Taxonomy" id="28513"/>
    <lineage>
        <taxon>Eukaryota</taxon>
        <taxon>Viridiplantae</taxon>
        <taxon>Streptophyta</taxon>
        <taxon>Embryophyta</taxon>
        <taxon>Tracheophyta</taxon>
        <taxon>Spermatophyta</taxon>
        <taxon>Magnoliopsida</taxon>
        <taxon>eudicotyledons</taxon>
        <taxon>Gunneridae</taxon>
        <taxon>Pentapetalae</taxon>
        <taxon>asterids</taxon>
        <taxon>lamiids</taxon>
        <taxon>Lamiales</taxon>
        <taxon>Lamiaceae</taxon>
        <taxon>Nepetoideae</taxon>
        <taxon>Mentheae</taxon>
        <taxon>Salviinae</taxon>
        <taxon>Salvia</taxon>
        <taxon>Salvia subgen. Calosphace</taxon>
    </lineage>
</organism>
<evidence type="ECO:0000313" key="3">
    <source>
        <dbReference type="EMBL" id="KAL1555742.1"/>
    </source>
</evidence>
<name>A0ABD1HH33_SALDI</name>
<accession>A0ABD1HH33</accession>
<dbReference type="AlphaFoldDB" id="A0ABD1HH33"/>
<keyword evidence="2" id="KW-0812">Transmembrane</keyword>
<keyword evidence="2" id="KW-1133">Transmembrane helix</keyword>
<gene>
    <name evidence="3" type="ORF">AAHA92_11445</name>
</gene>
<keyword evidence="4" id="KW-1185">Reference proteome</keyword>
<feature type="compositionally biased region" description="Low complexity" evidence="1">
    <location>
        <begin position="36"/>
        <end position="46"/>
    </location>
</feature>
<reference evidence="3 4" key="1">
    <citation type="submission" date="2024-06" db="EMBL/GenBank/DDBJ databases">
        <title>A chromosome level genome sequence of Diviner's sage (Salvia divinorum).</title>
        <authorList>
            <person name="Ford S.A."/>
            <person name="Ro D.-K."/>
            <person name="Ness R.W."/>
            <person name="Phillips M.A."/>
        </authorList>
    </citation>
    <scope>NUCLEOTIDE SEQUENCE [LARGE SCALE GENOMIC DNA]</scope>
    <source>
        <strain evidence="3">SAF-2024a</strain>
        <tissue evidence="3">Leaf</tissue>
    </source>
</reference>
<evidence type="ECO:0000313" key="4">
    <source>
        <dbReference type="Proteomes" id="UP001567538"/>
    </source>
</evidence>
<dbReference type="PANTHER" id="PTHR36381">
    <property type="entry name" value="ETHYLENE-REGULATED TRANSCRIPT 2 (ERT2)"/>
    <property type="match status" value="1"/>
</dbReference>
<evidence type="ECO:0000256" key="2">
    <source>
        <dbReference type="SAM" id="Phobius"/>
    </source>
</evidence>
<sequence>MPFPWKKVKSSRFSRLVNLSQKRRDGETQPPEIPPETETTTTAAAISKRKSRKAKIKSKMRKIVPKKLRGAKRDHDSAVAEDEGAAIDVAGSVSSSASDNGEEEGEDGDSSACSDRDVIEEAADGNGCREVGPAAARRYVVLCLVTLAGLVGGRPFALVLTLFCLLVFKLGQGVPLMVKNKL</sequence>
<feature type="region of interest" description="Disordered" evidence="1">
    <location>
        <begin position="1"/>
        <end position="115"/>
    </location>
</feature>
<comment type="caution">
    <text evidence="3">The sequence shown here is derived from an EMBL/GenBank/DDBJ whole genome shotgun (WGS) entry which is preliminary data.</text>
</comment>
<keyword evidence="2" id="KW-0472">Membrane</keyword>
<dbReference type="EMBL" id="JBEAFC010000005">
    <property type="protein sequence ID" value="KAL1555742.1"/>
    <property type="molecule type" value="Genomic_DNA"/>
</dbReference>
<dbReference type="PANTHER" id="PTHR36381:SF1">
    <property type="entry name" value="ETHYLENE-REGULATED TRANSCRIPT 2 (ERT2)"/>
    <property type="match status" value="1"/>
</dbReference>
<feature type="transmembrane region" description="Helical" evidence="2">
    <location>
        <begin position="139"/>
        <end position="168"/>
    </location>
</feature>
<feature type="compositionally biased region" description="Basic residues" evidence="1">
    <location>
        <begin position="1"/>
        <end position="12"/>
    </location>
</feature>
<feature type="compositionally biased region" description="Low complexity" evidence="1">
    <location>
        <begin position="86"/>
        <end position="99"/>
    </location>
</feature>